<evidence type="ECO:0000313" key="6">
    <source>
        <dbReference type="EMBL" id="MFC0475811.1"/>
    </source>
</evidence>
<evidence type="ECO:0000256" key="3">
    <source>
        <dbReference type="PROSITE-ProRule" id="PRU00703"/>
    </source>
</evidence>
<gene>
    <name evidence="6" type="ORF">ACFFHF_11205</name>
</gene>
<proteinExistence type="predicted"/>
<feature type="domain" description="CBS" evidence="5">
    <location>
        <begin position="180"/>
        <end position="236"/>
    </location>
</feature>
<dbReference type="CDD" id="cd05401">
    <property type="entry name" value="NT_GlnE_GlnD_like"/>
    <property type="match status" value="1"/>
</dbReference>
<name>A0ABV6KR60_9BACI</name>
<dbReference type="PROSITE" id="PS51371">
    <property type="entry name" value="CBS"/>
    <property type="match status" value="2"/>
</dbReference>
<feature type="domain" description="CBS" evidence="5">
    <location>
        <begin position="244"/>
        <end position="300"/>
    </location>
</feature>
<dbReference type="InterPro" id="IPR000644">
    <property type="entry name" value="CBS_dom"/>
</dbReference>
<organism evidence="6 7">
    <name type="scientific">Robertmurraya beringensis</name>
    <dbReference type="NCBI Taxonomy" id="641660"/>
    <lineage>
        <taxon>Bacteria</taxon>
        <taxon>Bacillati</taxon>
        <taxon>Bacillota</taxon>
        <taxon>Bacilli</taxon>
        <taxon>Bacillales</taxon>
        <taxon>Bacillaceae</taxon>
        <taxon>Robertmurraya</taxon>
    </lineage>
</organism>
<dbReference type="InterPro" id="IPR014710">
    <property type="entry name" value="RmlC-like_jellyroll"/>
</dbReference>
<dbReference type="PROSITE" id="PS50042">
    <property type="entry name" value="CNMP_BINDING_3"/>
    <property type="match status" value="1"/>
</dbReference>
<dbReference type="InterPro" id="IPR018490">
    <property type="entry name" value="cNMP-bd_dom_sf"/>
</dbReference>
<dbReference type="InterPro" id="IPR005105">
    <property type="entry name" value="GlnD_Uridyltrans_N"/>
</dbReference>
<evidence type="ECO:0000259" key="5">
    <source>
        <dbReference type="PROSITE" id="PS51371"/>
    </source>
</evidence>
<comment type="caution">
    <text evidence="6">The sequence shown here is derived from an EMBL/GenBank/DDBJ whole genome shotgun (WGS) entry which is preliminary data.</text>
</comment>
<evidence type="ECO:0000256" key="1">
    <source>
        <dbReference type="ARBA" id="ARBA00023122"/>
    </source>
</evidence>
<dbReference type="PANTHER" id="PTHR43080">
    <property type="entry name" value="CBS DOMAIN-CONTAINING PROTEIN CBSX3, MITOCHONDRIAL"/>
    <property type="match status" value="1"/>
</dbReference>
<reference evidence="6 7" key="1">
    <citation type="submission" date="2024-09" db="EMBL/GenBank/DDBJ databases">
        <authorList>
            <person name="Sun Q."/>
            <person name="Mori K."/>
        </authorList>
    </citation>
    <scope>NUCLEOTIDE SEQUENCE [LARGE SCALE GENOMIC DNA]</scope>
    <source>
        <strain evidence="6 7">CGMCC 1.9126</strain>
    </source>
</reference>
<dbReference type="Pfam" id="PF00571">
    <property type="entry name" value="CBS"/>
    <property type="match status" value="2"/>
</dbReference>
<evidence type="ECO:0000256" key="2">
    <source>
        <dbReference type="ARBA" id="ARBA00023159"/>
    </source>
</evidence>
<protein>
    <submittedName>
        <fullName evidence="6">DUF294 nucleotidyltransferase-like domain-containing protein</fullName>
    </submittedName>
</protein>
<dbReference type="EMBL" id="JBHLUU010000032">
    <property type="protein sequence ID" value="MFC0475811.1"/>
    <property type="molecule type" value="Genomic_DNA"/>
</dbReference>
<evidence type="ECO:0000313" key="7">
    <source>
        <dbReference type="Proteomes" id="UP001589738"/>
    </source>
</evidence>
<dbReference type="Gene3D" id="3.10.580.10">
    <property type="entry name" value="CBS-domain"/>
    <property type="match status" value="1"/>
</dbReference>
<sequence>MEPKNYKEIILEAVRFHPFFQGVDVRMALSLIELCELRMYEKHETMLKKEAPRDGLLLILSGIAEVFIKNEQGTQEEVLEVVQKGELIGISSLADFLGVSKPGKEAATQVEVRAVEPCKALYIPFTVIAKRWDDPNVHDYLLAQVSVRLKDIYASLAEQVQLVRDFGERDAFMLRVQDLMTDRVVGVSPTTKVQEAAILMHKESTSSVLVMENGRLDGIITERDMVERVIAAGRSLDCVAREVMTPDPVTISRFSYYYDALSLILLKGIKHLPVVEGEKLIGVVTLSDLLRKKNLNVMKTIQKIEQCTEETIVSVKKAIYDILGTLIKDKIPMLKTLEIVTGLYDRLVKRAVELSVEAMGEEVPCAFAFYQMGSAGRGEQFLLTDQDHFLVYEKEEYNEYFSRLGREITNMLEKAGYARCLGLMMCSEGKWRGTIEGWQERVRGWILQATNDHLLLAQNFFSYRFLTGSHTLHERFEEGIRELLQRSKIFLFRLSQVEREHVIPTLDQPIRSIFKLERKQLDMKKEVLFAYHHSLQILTLLHGGMSGTSVAKISFLKEKGVLSEVFANDLKQAAEEVLRLYVTQRWQHQGKSHIEFARLSTREKEELILSLKSLKELQSQVFANFTV</sequence>
<keyword evidence="7" id="KW-1185">Reference proteome</keyword>
<dbReference type="CDD" id="cd00038">
    <property type="entry name" value="CAP_ED"/>
    <property type="match status" value="1"/>
</dbReference>
<dbReference type="SUPFAM" id="SSF54631">
    <property type="entry name" value="CBS-domain pair"/>
    <property type="match status" value="1"/>
</dbReference>
<dbReference type="SUPFAM" id="SSF51206">
    <property type="entry name" value="cAMP-binding domain-like"/>
    <property type="match status" value="1"/>
</dbReference>
<dbReference type="Gene3D" id="2.60.120.10">
    <property type="entry name" value="Jelly Rolls"/>
    <property type="match status" value="1"/>
</dbReference>
<dbReference type="InterPro" id="IPR000595">
    <property type="entry name" value="cNMP-bd_dom"/>
</dbReference>
<dbReference type="PANTHER" id="PTHR43080:SF2">
    <property type="entry name" value="CBS DOMAIN-CONTAINING PROTEIN"/>
    <property type="match status" value="1"/>
</dbReference>
<accession>A0ABV6KR60</accession>
<dbReference type="CDD" id="cd04587">
    <property type="entry name" value="CBS_pair_CAP-ED_NT_Pol-beta-like_DUF294_assoc"/>
    <property type="match status" value="1"/>
</dbReference>
<dbReference type="SMART" id="SM00116">
    <property type="entry name" value="CBS"/>
    <property type="match status" value="2"/>
</dbReference>
<dbReference type="InterPro" id="IPR046342">
    <property type="entry name" value="CBS_dom_sf"/>
</dbReference>
<keyword evidence="1 3" id="KW-0129">CBS domain</keyword>
<dbReference type="SMART" id="SM00100">
    <property type="entry name" value="cNMP"/>
    <property type="match status" value="1"/>
</dbReference>
<keyword evidence="2" id="KW-0010">Activator</keyword>
<dbReference type="InterPro" id="IPR018821">
    <property type="entry name" value="DUF294_put_nucleoTrafse_sb-bd"/>
</dbReference>
<evidence type="ECO:0000259" key="4">
    <source>
        <dbReference type="PROSITE" id="PS50042"/>
    </source>
</evidence>
<dbReference type="RefSeq" id="WP_377058167.1">
    <property type="nucleotide sequence ID" value="NZ_JBHLUU010000032.1"/>
</dbReference>
<feature type="domain" description="Cyclic nucleotide-binding" evidence="4">
    <location>
        <begin position="19"/>
        <end position="123"/>
    </location>
</feature>
<dbReference type="Pfam" id="PF00027">
    <property type="entry name" value="cNMP_binding"/>
    <property type="match status" value="1"/>
</dbReference>
<dbReference type="Pfam" id="PF03445">
    <property type="entry name" value="DUF294"/>
    <property type="match status" value="1"/>
</dbReference>
<dbReference type="Proteomes" id="UP001589738">
    <property type="component" value="Unassembled WGS sequence"/>
</dbReference>
<dbReference type="Pfam" id="PF10335">
    <property type="entry name" value="DUF294_C"/>
    <property type="match status" value="1"/>
</dbReference>
<dbReference type="InterPro" id="IPR051257">
    <property type="entry name" value="Diverse_CBS-Domain"/>
</dbReference>